<comment type="caution">
    <text evidence="4">Lacks conserved residue(s) required for the propagation of feature annotation.</text>
</comment>
<evidence type="ECO:0000256" key="4">
    <source>
        <dbReference type="PROSITE-ProRule" id="PRU01161"/>
    </source>
</evidence>
<dbReference type="RefSeq" id="WP_145137740.1">
    <property type="nucleotide sequence ID" value="NZ_VLKY01000002.1"/>
</dbReference>
<dbReference type="PROSITE" id="PS51635">
    <property type="entry name" value="PNPLA"/>
    <property type="match status" value="1"/>
</dbReference>
<feature type="short sequence motif" description="DGA/G" evidence="4">
    <location>
        <begin position="200"/>
        <end position="202"/>
    </location>
</feature>
<name>A0A562QKY5_9PSED</name>
<keyword evidence="2 4" id="KW-0442">Lipid degradation</keyword>
<feature type="domain" description="PNPLA" evidence="5">
    <location>
        <begin position="7"/>
        <end position="213"/>
    </location>
</feature>
<protein>
    <submittedName>
        <fullName evidence="6">NTE family protein</fullName>
    </submittedName>
</protein>
<dbReference type="InterPro" id="IPR016035">
    <property type="entry name" value="Acyl_Trfase/lysoPLipase"/>
</dbReference>
<dbReference type="InterPro" id="IPR050301">
    <property type="entry name" value="NTE"/>
</dbReference>
<dbReference type="InterPro" id="IPR002641">
    <property type="entry name" value="PNPLA_dom"/>
</dbReference>
<dbReference type="InterPro" id="IPR021095">
    <property type="entry name" value="DUF3734"/>
</dbReference>
<dbReference type="Gene3D" id="3.40.1090.10">
    <property type="entry name" value="Cytosolic phospholipase A2 catalytic domain"/>
    <property type="match status" value="2"/>
</dbReference>
<keyword evidence="3 4" id="KW-0443">Lipid metabolism</keyword>
<dbReference type="SUPFAM" id="SSF52151">
    <property type="entry name" value="FabD/lysophospholipase-like"/>
    <property type="match status" value="1"/>
</dbReference>
<sequence length="376" mass="40727">MTEHTLLVLSGGNALGAYEAGAYETLHAQGLHPERIVAVSTGAINAALIAGNPPEKRVERLRGFWSSAMRETPGWPMMSTHWPLAWDSNRARALQSTALGSPAIYHPRFPGMLSMFPGMPMDTSVYDLAPLRKTLEQSVDFGRLNSGEIRLTVVAVDMCSGEEIRFDTTEAPLEMDHLLASCGFVPFFSPVSVGDRLVVDGGLASNLPLEAALAEPFAKDQLCIAIDLFRRRSQGLRTVGQAMDRQLELLLSTQTCRALAGLKQAHALRRHLRLLGERLPESERADPALAQALAEGAKIEAATTLLLLNHACVTHDAEMRAFDFSRPALTERWDCGRSDMAHALEALGSQRAGPGEFMVQAFSGCEPLDMSGVGPA</sequence>
<accession>A0A562QKY5</accession>
<dbReference type="GO" id="GO:0016042">
    <property type="term" value="P:lipid catabolic process"/>
    <property type="evidence" value="ECO:0007669"/>
    <property type="project" value="UniProtKB-UniRule"/>
</dbReference>
<proteinExistence type="predicted"/>
<feature type="active site" description="Proton acceptor" evidence="4">
    <location>
        <position position="200"/>
    </location>
</feature>
<evidence type="ECO:0000256" key="2">
    <source>
        <dbReference type="ARBA" id="ARBA00022963"/>
    </source>
</evidence>
<dbReference type="EMBL" id="VLKY01000002">
    <property type="protein sequence ID" value="TWI57343.1"/>
    <property type="molecule type" value="Genomic_DNA"/>
</dbReference>
<keyword evidence="1 4" id="KW-0378">Hydrolase</keyword>
<dbReference type="GO" id="GO:0016787">
    <property type="term" value="F:hydrolase activity"/>
    <property type="evidence" value="ECO:0007669"/>
    <property type="project" value="UniProtKB-UniRule"/>
</dbReference>
<organism evidence="6 7">
    <name type="scientific">Pseudomonas duriflava</name>
    <dbReference type="NCBI Taxonomy" id="459528"/>
    <lineage>
        <taxon>Bacteria</taxon>
        <taxon>Pseudomonadati</taxon>
        <taxon>Pseudomonadota</taxon>
        <taxon>Gammaproteobacteria</taxon>
        <taxon>Pseudomonadales</taxon>
        <taxon>Pseudomonadaceae</taxon>
        <taxon>Pseudomonas</taxon>
    </lineage>
</organism>
<dbReference type="Pfam" id="PF12536">
    <property type="entry name" value="DUF3734"/>
    <property type="match status" value="1"/>
</dbReference>
<evidence type="ECO:0000313" key="7">
    <source>
        <dbReference type="Proteomes" id="UP000316905"/>
    </source>
</evidence>
<dbReference type="PANTHER" id="PTHR14226">
    <property type="entry name" value="NEUROPATHY TARGET ESTERASE/SWISS CHEESE D.MELANOGASTER"/>
    <property type="match status" value="1"/>
</dbReference>
<evidence type="ECO:0000256" key="1">
    <source>
        <dbReference type="ARBA" id="ARBA00022801"/>
    </source>
</evidence>
<evidence type="ECO:0000256" key="3">
    <source>
        <dbReference type="ARBA" id="ARBA00023098"/>
    </source>
</evidence>
<feature type="active site" description="Nucleophile" evidence="4">
    <location>
        <position position="40"/>
    </location>
</feature>
<comment type="caution">
    <text evidence="6">The sequence shown here is derived from an EMBL/GenBank/DDBJ whole genome shotgun (WGS) entry which is preliminary data.</text>
</comment>
<evidence type="ECO:0000313" key="6">
    <source>
        <dbReference type="EMBL" id="TWI57343.1"/>
    </source>
</evidence>
<dbReference type="Proteomes" id="UP000316905">
    <property type="component" value="Unassembled WGS sequence"/>
</dbReference>
<dbReference type="PANTHER" id="PTHR14226:SF57">
    <property type="entry name" value="BLR7027 PROTEIN"/>
    <property type="match status" value="1"/>
</dbReference>
<reference evidence="6 7" key="1">
    <citation type="journal article" date="2015" name="Stand. Genomic Sci.">
        <title>Genomic Encyclopedia of Bacterial and Archaeal Type Strains, Phase III: the genomes of soil and plant-associated and newly described type strains.</title>
        <authorList>
            <person name="Whitman W.B."/>
            <person name="Woyke T."/>
            <person name="Klenk H.P."/>
            <person name="Zhou Y."/>
            <person name="Lilburn T.G."/>
            <person name="Beck B.J."/>
            <person name="De Vos P."/>
            <person name="Vandamme P."/>
            <person name="Eisen J.A."/>
            <person name="Garrity G."/>
            <person name="Hugenholtz P."/>
            <person name="Kyrpides N.C."/>
        </authorList>
    </citation>
    <scope>NUCLEOTIDE SEQUENCE [LARGE SCALE GENOMIC DNA]</scope>
    <source>
        <strain evidence="6 7">CGMCC 1.6858</strain>
    </source>
</reference>
<gene>
    <name evidence="6" type="ORF">IQ22_00559</name>
</gene>
<evidence type="ECO:0000259" key="5">
    <source>
        <dbReference type="PROSITE" id="PS51635"/>
    </source>
</evidence>
<dbReference type="OrthoDB" id="9807112at2"/>
<dbReference type="Pfam" id="PF01734">
    <property type="entry name" value="Patatin"/>
    <property type="match status" value="1"/>
</dbReference>
<dbReference type="AlphaFoldDB" id="A0A562QKY5"/>
<keyword evidence="7" id="KW-1185">Reference proteome</keyword>